<dbReference type="Pfam" id="PF14408">
    <property type="entry name" value="Actino_peptide"/>
    <property type="match status" value="1"/>
</dbReference>
<organism evidence="2 3">
    <name type="scientific">Actinomadura meridiana</name>
    <dbReference type="NCBI Taxonomy" id="559626"/>
    <lineage>
        <taxon>Bacteria</taxon>
        <taxon>Bacillati</taxon>
        <taxon>Actinomycetota</taxon>
        <taxon>Actinomycetes</taxon>
        <taxon>Streptosporangiales</taxon>
        <taxon>Thermomonosporaceae</taxon>
        <taxon>Actinomadura</taxon>
    </lineage>
</organism>
<feature type="region of interest" description="Disordered" evidence="1">
    <location>
        <begin position="66"/>
        <end position="103"/>
    </location>
</feature>
<dbReference type="InterPro" id="IPR025843">
    <property type="entry name" value="Actino_peptide"/>
</dbReference>
<feature type="region of interest" description="Disordered" evidence="1">
    <location>
        <begin position="1"/>
        <end position="35"/>
    </location>
</feature>
<evidence type="ECO:0000313" key="2">
    <source>
        <dbReference type="EMBL" id="GAA4232061.1"/>
    </source>
</evidence>
<accession>A0ABP8C1Q3</accession>
<dbReference type="InterPro" id="IPR026496">
    <property type="entry name" value="GRASP_targ"/>
</dbReference>
<evidence type="ECO:0008006" key="4">
    <source>
        <dbReference type="Google" id="ProtNLM"/>
    </source>
</evidence>
<reference evidence="3" key="1">
    <citation type="journal article" date="2019" name="Int. J. Syst. Evol. Microbiol.">
        <title>The Global Catalogue of Microorganisms (GCM) 10K type strain sequencing project: providing services to taxonomists for standard genome sequencing and annotation.</title>
        <authorList>
            <consortium name="The Broad Institute Genomics Platform"/>
            <consortium name="The Broad Institute Genome Sequencing Center for Infectious Disease"/>
            <person name="Wu L."/>
            <person name="Ma J."/>
        </authorList>
    </citation>
    <scope>NUCLEOTIDE SEQUENCE [LARGE SCALE GENOMIC DNA]</scope>
    <source>
        <strain evidence="3">JCM 17440</strain>
    </source>
</reference>
<gene>
    <name evidence="2" type="ORF">GCM10022254_31000</name>
</gene>
<evidence type="ECO:0000256" key="1">
    <source>
        <dbReference type="SAM" id="MobiDB-lite"/>
    </source>
</evidence>
<keyword evidence="3" id="KW-1185">Reference proteome</keyword>
<sequence>MFSHAERIPVSRPAQRQDGPTVSQPWGVSRMGPYPDVIEFPEYAVTIDPVTQTGRYVDANGVVVEMKHKKSNTGTEQKTRASKGDGSSPKTFDQDTTQDSDQD</sequence>
<name>A0ABP8C1Q3_9ACTN</name>
<dbReference type="EMBL" id="BAABAS010000006">
    <property type="protein sequence ID" value="GAA4232061.1"/>
    <property type="molecule type" value="Genomic_DNA"/>
</dbReference>
<protein>
    <recommendedName>
        <fullName evidence="4">ATP-grasp-modified RiPP</fullName>
    </recommendedName>
</protein>
<proteinExistence type="predicted"/>
<dbReference type="NCBIfam" id="TIGR04186">
    <property type="entry name" value="GRASP_targ"/>
    <property type="match status" value="1"/>
</dbReference>
<dbReference type="Proteomes" id="UP001501710">
    <property type="component" value="Unassembled WGS sequence"/>
</dbReference>
<evidence type="ECO:0000313" key="3">
    <source>
        <dbReference type="Proteomes" id="UP001501710"/>
    </source>
</evidence>
<comment type="caution">
    <text evidence="2">The sequence shown here is derived from an EMBL/GenBank/DDBJ whole genome shotgun (WGS) entry which is preliminary data.</text>
</comment>